<keyword evidence="2" id="KW-1185">Reference proteome</keyword>
<name>A0ACC1DG21_9NEOP</name>
<organism evidence="1 2">
    <name type="scientific">Dendrolimus kikuchii</name>
    <dbReference type="NCBI Taxonomy" id="765133"/>
    <lineage>
        <taxon>Eukaryota</taxon>
        <taxon>Metazoa</taxon>
        <taxon>Ecdysozoa</taxon>
        <taxon>Arthropoda</taxon>
        <taxon>Hexapoda</taxon>
        <taxon>Insecta</taxon>
        <taxon>Pterygota</taxon>
        <taxon>Neoptera</taxon>
        <taxon>Endopterygota</taxon>
        <taxon>Lepidoptera</taxon>
        <taxon>Glossata</taxon>
        <taxon>Ditrysia</taxon>
        <taxon>Bombycoidea</taxon>
        <taxon>Lasiocampidae</taxon>
        <taxon>Dendrolimus</taxon>
    </lineage>
</organism>
<evidence type="ECO:0000313" key="1">
    <source>
        <dbReference type="EMBL" id="KAJ0182929.1"/>
    </source>
</evidence>
<reference evidence="1 2" key="1">
    <citation type="journal article" date="2021" name="Front. Genet.">
        <title>Chromosome-Level Genome Assembly Reveals Significant Gene Expansion in the Toll and IMD Signaling Pathways of Dendrolimus kikuchii.</title>
        <authorList>
            <person name="Zhou J."/>
            <person name="Wu P."/>
            <person name="Xiong Z."/>
            <person name="Liu N."/>
            <person name="Zhao N."/>
            <person name="Ji M."/>
            <person name="Qiu Y."/>
            <person name="Yang B."/>
        </authorList>
    </citation>
    <scope>NUCLEOTIDE SEQUENCE [LARGE SCALE GENOMIC DNA]</scope>
    <source>
        <strain evidence="1">Ann1</strain>
    </source>
</reference>
<evidence type="ECO:0000313" key="2">
    <source>
        <dbReference type="Proteomes" id="UP000824533"/>
    </source>
</evidence>
<dbReference type="EMBL" id="CM034388">
    <property type="protein sequence ID" value="KAJ0182929.1"/>
    <property type="molecule type" value="Genomic_DNA"/>
</dbReference>
<gene>
    <name evidence="1" type="ORF">K1T71_000905</name>
</gene>
<accession>A0ACC1DG21</accession>
<sequence>MAVRLLAKLRVPEIRNVANFSSAAAPATLSDFDVQHKTPVIRKQQLIPKAQYGGRHAVTMLPGGGIGPECMGYVREIFKYVGAPVDFEVVDIDPTMDNDDDVQYAITTIKRNGVGIKGNIETKSEAAYVTSRNVALRNELDMYAYVLNCKSYPGVVTRHKDIDVCIIRQNTEGEYAMLEHESVNGVIESMKVVTASNSLRVARFAFEYAKRNGRKKVTTVHKANIMKLSDGLFLETSRRLAKEYPDIEHNDMIIDNCCMQLVAKPHQFDVMLMTNLYGSIVSNVVCGLLGGAGLLSGRNYGDHYAVFEPGTRNTGTAIAGKNVANPVAMINASIDMLEHLGHHFHADLIRRAVNKTINVDRVMTSDVGGTASSTDVVNAIIGNIGRC</sequence>
<proteinExistence type="predicted"/>
<comment type="caution">
    <text evidence="1">The sequence shown here is derived from an EMBL/GenBank/DDBJ whole genome shotgun (WGS) entry which is preliminary data.</text>
</comment>
<dbReference type="Proteomes" id="UP000824533">
    <property type="component" value="Linkage Group LG02"/>
</dbReference>
<protein>
    <submittedName>
        <fullName evidence="1">Uncharacterized protein</fullName>
    </submittedName>
</protein>